<keyword evidence="2" id="KW-1185">Reference proteome</keyword>
<dbReference type="RefSeq" id="WP_135617362.1">
    <property type="nucleotide sequence ID" value="NZ_RQGG01000007.1"/>
</dbReference>
<dbReference type="GO" id="GO:0009116">
    <property type="term" value="P:nucleoside metabolic process"/>
    <property type="evidence" value="ECO:0007669"/>
    <property type="project" value="InterPro"/>
</dbReference>
<dbReference type="Gene3D" id="3.40.50.1580">
    <property type="entry name" value="Nucleoside phosphorylase domain"/>
    <property type="match status" value="1"/>
</dbReference>
<reference evidence="1" key="1">
    <citation type="journal article" date="2019" name="PLoS Negl. Trop. Dis.">
        <title>Revisiting the worldwide diversity of Leptospira species in the environment.</title>
        <authorList>
            <person name="Vincent A.T."/>
            <person name="Schiettekatte O."/>
            <person name="Bourhy P."/>
            <person name="Veyrier F.J."/>
            <person name="Picardeau M."/>
        </authorList>
    </citation>
    <scope>NUCLEOTIDE SEQUENCE [LARGE SCALE GENOMIC DNA]</scope>
    <source>
        <strain evidence="1">201702454</strain>
    </source>
</reference>
<dbReference type="GO" id="GO:0051539">
    <property type="term" value="F:4 iron, 4 sulfur cluster binding"/>
    <property type="evidence" value="ECO:0007669"/>
    <property type="project" value="TreeGrafter"/>
</dbReference>
<dbReference type="GO" id="GO:1904047">
    <property type="term" value="F:S-adenosyl-L-methionine binding"/>
    <property type="evidence" value="ECO:0007669"/>
    <property type="project" value="TreeGrafter"/>
</dbReference>
<gene>
    <name evidence="1" type="ORF">EHQ59_01350</name>
</gene>
<organism evidence="1 2">
    <name type="scientific">Leptospira kemamanensis</name>
    <dbReference type="NCBI Taxonomy" id="2484942"/>
    <lineage>
        <taxon>Bacteria</taxon>
        <taxon>Pseudomonadati</taxon>
        <taxon>Spirochaetota</taxon>
        <taxon>Spirochaetia</taxon>
        <taxon>Leptospirales</taxon>
        <taxon>Leptospiraceae</taxon>
        <taxon>Leptospira</taxon>
    </lineage>
</organism>
<dbReference type="AlphaFoldDB" id="A0A4R9JT77"/>
<protein>
    <submittedName>
        <fullName evidence="1">Phosphorylase</fullName>
    </submittedName>
</protein>
<dbReference type="SUPFAM" id="SSF53167">
    <property type="entry name" value="Purine and uridine phosphorylases"/>
    <property type="match status" value="1"/>
</dbReference>
<name>A0A4R9JT77_9LEPT</name>
<dbReference type="InterPro" id="IPR035994">
    <property type="entry name" value="Nucleoside_phosphorylase_sf"/>
</dbReference>
<comment type="caution">
    <text evidence="1">The sequence shown here is derived from an EMBL/GenBank/DDBJ whole genome shotgun (WGS) entry which is preliminary data.</text>
</comment>
<evidence type="ECO:0000313" key="1">
    <source>
        <dbReference type="EMBL" id="TGL55928.1"/>
    </source>
</evidence>
<dbReference type="GO" id="GO:0042601">
    <property type="term" value="C:endospore-forming forespore"/>
    <property type="evidence" value="ECO:0007669"/>
    <property type="project" value="TreeGrafter"/>
</dbReference>
<dbReference type="GO" id="GO:0003913">
    <property type="term" value="F:DNA photolyase activity"/>
    <property type="evidence" value="ECO:0007669"/>
    <property type="project" value="TreeGrafter"/>
</dbReference>
<dbReference type="OrthoDB" id="21362at2"/>
<dbReference type="EMBL" id="RQGG01000007">
    <property type="protein sequence ID" value="TGL55928.1"/>
    <property type="molecule type" value="Genomic_DNA"/>
</dbReference>
<dbReference type="PANTHER" id="PTHR37822">
    <property type="entry name" value="SPORE PHOTOPRODUCT LYASE-RELATED"/>
    <property type="match status" value="1"/>
</dbReference>
<dbReference type="PANTHER" id="PTHR37822:SF2">
    <property type="entry name" value="SPORE PHOTOPRODUCT LYASE"/>
    <property type="match status" value="1"/>
</dbReference>
<accession>A0A4R9JT77</accession>
<dbReference type="InterPro" id="IPR049539">
    <property type="entry name" value="SPL"/>
</dbReference>
<sequence length="288" mass="33385">MPALFFALLSEAKPWIQKTKVTPLSHSGKFRIYRNESTSIIISGTGKMAMALAVSEFVSLLSKDERNQTKVWNLGIAGAKETLGKIGDFFWVHKIKDYATDKDFYPERIVSSSFPKETSLTTFDKPIAKQQNENRFQVLTKEEWESVSLVDMEGSGFFEAASLYFPLENIAIGKQISDYLEGTFCKEDQVKQMMESILDPLYEEWMTPLPWVKEDPFETQIWPELCNQLNSLRLTETMRHDLKKSLRFFHLRFPTSPIPSPQWETIPKIQSKLDLKIFLDDWKVKLHV</sequence>
<dbReference type="Proteomes" id="UP000297609">
    <property type="component" value="Unassembled WGS sequence"/>
</dbReference>
<proteinExistence type="predicted"/>
<evidence type="ECO:0000313" key="2">
    <source>
        <dbReference type="Proteomes" id="UP000297609"/>
    </source>
</evidence>